<dbReference type="Gene3D" id="1.10.150.80">
    <property type="entry name" value="HRDC domain"/>
    <property type="match status" value="1"/>
</dbReference>
<evidence type="ECO:0000256" key="15">
    <source>
        <dbReference type="ARBA" id="ARBA00034617"/>
    </source>
</evidence>
<dbReference type="GO" id="GO:0030894">
    <property type="term" value="C:replisome"/>
    <property type="evidence" value="ECO:0007669"/>
    <property type="project" value="TreeGrafter"/>
</dbReference>
<evidence type="ECO:0000256" key="3">
    <source>
        <dbReference type="ARBA" id="ARBA00005446"/>
    </source>
</evidence>
<dbReference type="Pfam" id="PF16124">
    <property type="entry name" value="RecQ_Zn_bind"/>
    <property type="match status" value="1"/>
</dbReference>
<dbReference type="CDD" id="cd18794">
    <property type="entry name" value="SF2_C_RecQ"/>
    <property type="match status" value="1"/>
</dbReference>
<evidence type="ECO:0000256" key="2">
    <source>
        <dbReference type="ARBA" id="ARBA00001947"/>
    </source>
</evidence>
<dbReference type="FunFam" id="3.40.50.300:FF:000156">
    <property type="entry name" value="ATP-dependent DNA helicase recQ"/>
    <property type="match status" value="1"/>
</dbReference>
<dbReference type="EC" id="5.6.2.4" evidence="16"/>
<evidence type="ECO:0000256" key="1">
    <source>
        <dbReference type="ARBA" id="ARBA00001946"/>
    </source>
</evidence>
<dbReference type="GO" id="GO:0016787">
    <property type="term" value="F:hydrolase activity"/>
    <property type="evidence" value="ECO:0007669"/>
    <property type="project" value="UniProtKB-KW"/>
</dbReference>
<dbReference type="PROSITE" id="PS51192">
    <property type="entry name" value="HELICASE_ATP_BIND_1"/>
    <property type="match status" value="1"/>
</dbReference>
<dbReference type="GO" id="GO:0046872">
    <property type="term" value="F:metal ion binding"/>
    <property type="evidence" value="ECO:0007669"/>
    <property type="project" value="UniProtKB-KW"/>
</dbReference>
<proteinExistence type="inferred from homology"/>
<evidence type="ECO:0000256" key="7">
    <source>
        <dbReference type="ARBA" id="ARBA00022801"/>
    </source>
</evidence>
<comment type="catalytic activity">
    <reaction evidence="15">
        <text>Couples ATP hydrolysis with the unwinding of duplex DNA by translocating in the 3'-5' direction.</text>
        <dbReference type="EC" id="5.6.2.4"/>
    </reaction>
</comment>
<dbReference type="GO" id="GO:0006260">
    <property type="term" value="P:DNA replication"/>
    <property type="evidence" value="ECO:0007669"/>
    <property type="project" value="InterPro"/>
</dbReference>
<evidence type="ECO:0000256" key="5">
    <source>
        <dbReference type="ARBA" id="ARBA00022741"/>
    </source>
</evidence>
<evidence type="ECO:0000256" key="14">
    <source>
        <dbReference type="ARBA" id="ARBA00023235"/>
    </source>
</evidence>
<dbReference type="GO" id="GO:0043590">
    <property type="term" value="C:bacterial nucleoid"/>
    <property type="evidence" value="ECO:0007669"/>
    <property type="project" value="TreeGrafter"/>
</dbReference>
<dbReference type="PANTHER" id="PTHR13710">
    <property type="entry name" value="DNA HELICASE RECQ FAMILY MEMBER"/>
    <property type="match status" value="1"/>
</dbReference>
<evidence type="ECO:0000256" key="13">
    <source>
        <dbReference type="ARBA" id="ARBA00023204"/>
    </source>
</evidence>
<evidence type="ECO:0000256" key="10">
    <source>
        <dbReference type="ARBA" id="ARBA00022840"/>
    </source>
</evidence>
<evidence type="ECO:0000259" key="18">
    <source>
        <dbReference type="PROSITE" id="PS50967"/>
    </source>
</evidence>
<sequence length="581" mass="65127">MSPTPLNVLNTVFGYDDFRHQQQEIIDSLVAGQDVLTLMPTGGGKSLCYQIPAIVRPGVGIVISPLIALMKDQVDTLQQAGVSAAYLNSTQDQYEQMQIEDMLMQGELQLLYVAPERLMMERTLNLLAQCQISLFAIDEVHCVSQWGHDFRPEYQQLSVLQQRFPSTPRIALTATADQRTKEEIISQLGLEQARIFVHSFDRPNIRYHVGEMSNAKKDLWQFISSHHAEDAGIVYCLSRKKVEETAKWLNDQGRTALPYHAGMSSELRNTNQQRFLREDGIIIVATVAFGMGIDKPDVRFVAHLSLPKSIESYYQETGRAGRDGEASNAWMAYGMQDVVLQRQMVANSEGSEAYKHIQVQKLNALLSFCESISCRRQNLLSYFGEEQEPCGNCDNCISPPKTWDGTQAAQKALSTVYRCDQRFGATYLINVLLGKSDDRILSFGHDKVSTYGIGKDLNATQWKGVFRQLIAMDFLRVEGEYNTLKLTPNCRAILRGEQSVQMREPRKSSGRKSNKSSATDSLSAVNLAQFEALKQVRANLAKEQDVPAYVICHDASLKQIATERPTSLNSLQPSPALAKPR</sequence>
<feature type="domain" description="HRDC" evidence="18">
    <location>
        <begin position="523"/>
        <end position="581"/>
    </location>
</feature>
<dbReference type="SUPFAM" id="SSF47819">
    <property type="entry name" value="HRDC-like"/>
    <property type="match status" value="1"/>
</dbReference>
<evidence type="ECO:0000256" key="8">
    <source>
        <dbReference type="ARBA" id="ARBA00022806"/>
    </source>
</evidence>
<comment type="cofactor">
    <cofactor evidence="2">
        <name>Zn(2+)</name>
        <dbReference type="ChEBI" id="CHEBI:29105"/>
    </cofactor>
</comment>
<dbReference type="InterPro" id="IPR014001">
    <property type="entry name" value="Helicase_ATP-bd"/>
</dbReference>
<keyword evidence="7" id="KW-0378">Hydrolase</keyword>
<keyword evidence="11" id="KW-0238">DNA-binding</keyword>
<dbReference type="InterPro" id="IPR011545">
    <property type="entry name" value="DEAD/DEAH_box_helicase_dom"/>
</dbReference>
<dbReference type="PANTHER" id="PTHR13710:SF105">
    <property type="entry name" value="ATP-DEPENDENT DNA HELICASE Q1"/>
    <property type="match status" value="1"/>
</dbReference>
<dbReference type="GO" id="GO:0005737">
    <property type="term" value="C:cytoplasm"/>
    <property type="evidence" value="ECO:0007669"/>
    <property type="project" value="TreeGrafter"/>
</dbReference>
<dbReference type="SMART" id="SM00956">
    <property type="entry name" value="RQC"/>
    <property type="match status" value="1"/>
</dbReference>
<reference evidence="21 22" key="1">
    <citation type="submission" date="2015-01" db="EMBL/GenBank/DDBJ databases">
        <title>Vibrio sp. C94 JCM 19241 whole genome shotgun sequence.</title>
        <authorList>
            <person name="Sawabe T."/>
            <person name="Meirelles P."/>
            <person name="Feng G."/>
            <person name="Sayaka M."/>
            <person name="Hattori M."/>
            <person name="Ohkuma M."/>
        </authorList>
    </citation>
    <scope>NUCLEOTIDE SEQUENCE [LARGE SCALE GENOMIC DNA]</scope>
    <source>
        <strain evidence="22">JCM 19241</strain>
    </source>
</reference>
<dbReference type="InterPro" id="IPR001650">
    <property type="entry name" value="Helicase_C-like"/>
</dbReference>
<dbReference type="EMBL" id="BBSC01000004">
    <property type="protein sequence ID" value="GAM75532.1"/>
    <property type="molecule type" value="Genomic_DNA"/>
</dbReference>
<dbReference type="InterPro" id="IPR036388">
    <property type="entry name" value="WH-like_DNA-bd_sf"/>
</dbReference>
<feature type="region of interest" description="Disordered" evidence="17">
    <location>
        <begin position="497"/>
        <end position="520"/>
    </location>
</feature>
<keyword evidence="10" id="KW-0067">ATP-binding</keyword>
<dbReference type="NCBIfam" id="TIGR01389">
    <property type="entry name" value="recQ"/>
    <property type="match status" value="1"/>
</dbReference>
<dbReference type="InterPro" id="IPR002121">
    <property type="entry name" value="HRDC_dom"/>
</dbReference>
<dbReference type="GO" id="GO:0043138">
    <property type="term" value="F:3'-5' DNA helicase activity"/>
    <property type="evidence" value="ECO:0007669"/>
    <property type="project" value="UniProtKB-EC"/>
</dbReference>
<keyword evidence="6" id="KW-0227">DNA damage</keyword>
<reference evidence="21 22" key="2">
    <citation type="submission" date="2015-01" db="EMBL/GenBank/DDBJ databases">
        <authorList>
            <consortium name="NBRP consortium"/>
            <person name="Sawabe T."/>
            <person name="Meirelles P."/>
            <person name="Feng G."/>
            <person name="Sayaka M."/>
            <person name="Hattori M."/>
            <person name="Ohkuma M."/>
        </authorList>
    </citation>
    <scope>NUCLEOTIDE SEQUENCE [LARGE SCALE GENOMIC DNA]</scope>
    <source>
        <strain evidence="22">JCM 19241</strain>
    </source>
</reference>
<evidence type="ECO:0000313" key="21">
    <source>
        <dbReference type="EMBL" id="GAM75532.1"/>
    </source>
</evidence>
<organism evidence="21 22">
    <name type="scientific">Vibrio ishigakensis</name>
    <dbReference type="NCBI Taxonomy" id="1481914"/>
    <lineage>
        <taxon>Bacteria</taxon>
        <taxon>Pseudomonadati</taxon>
        <taxon>Pseudomonadota</taxon>
        <taxon>Gammaproteobacteria</taxon>
        <taxon>Vibrionales</taxon>
        <taxon>Vibrionaceae</taxon>
        <taxon>Vibrio</taxon>
    </lineage>
</organism>
<evidence type="ECO:0000256" key="4">
    <source>
        <dbReference type="ARBA" id="ARBA00022723"/>
    </source>
</evidence>
<evidence type="ECO:0000259" key="20">
    <source>
        <dbReference type="PROSITE" id="PS51194"/>
    </source>
</evidence>
<dbReference type="NCBIfam" id="TIGR00614">
    <property type="entry name" value="recQ_fam"/>
    <property type="match status" value="1"/>
</dbReference>
<keyword evidence="9" id="KW-0862">Zinc</keyword>
<protein>
    <recommendedName>
        <fullName evidence="16">DNA helicase RecQ</fullName>
        <ecNumber evidence="16">5.6.2.4</ecNumber>
    </recommendedName>
</protein>
<evidence type="ECO:0000256" key="12">
    <source>
        <dbReference type="ARBA" id="ARBA00023172"/>
    </source>
</evidence>
<dbReference type="InterPro" id="IPR006293">
    <property type="entry name" value="DNA_helicase_ATP-dep_RecQ_bac"/>
</dbReference>
<dbReference type="Pfam" id="PF00270">
    <property type="entry name" value="DEAD"/>
    <property type="match status" value="1"/>
</dbReference>
<dbReference type="FunFam" id="3.40.50.300:FF:000296">
    <property type="entry name" value="ATP-dependent DNA helicase RecQ"/>
    <property type="match status" value="1"/>
</dbReference>
<dbReference type="InterPro" id="IPR044876">
    <property type="entry name" value="HRDC_dom_sf"/>
</dbReference>
<dbReference type="SMART" id="SM00487">
    <property type="entry name" value="DEXDc"/>
    <property type="match status" value="1"/>
</dbReference>
<dbReference type="InterPro" id="IPR027417">
    <property type="entry name" value="P-loop_NTPase"/>
</dbReference>
<feature type="domain" description="Helicase C-terminal" evidence="20">
    <location>
        <begin position="218"/>
        <end position="380"/>
    </location>
</feature>
<dbReference type="InterPro" id="IPR032284">
    <property type="entry name" value="RecQ_Zn-bd"/>
</dbReference>
<dbReference type="InterPro" id="IPR010997">
    <property type="entry name" value="HRDC-like_sf"/>
</dbReference>
<comment type="similarity">
    <text evidence="3">Belongs to the helicase family. RecQ subfamily.</text>
</comment>
<evidence type="ECO:0000259" key="19">
    <source>
        <dbReference type="PROSITE" id="PS51192"/>
    </source>
</evidence>
<keyword evidence="14" id="KW-0413">Isomerase</keyword>
<dbReference type="GO" id="GO:0006281">
    <property type="term" value="P:DNA repair"/>
    <property type="evidence" value="ECO:0007669"/>
    <property type="project" value="UniProtKB-KW"/>
</dbReference>
<dbReference type="CDD" id="cd17920">
    <property type="entry name" value="DEXHc_RecQ"/>
    <property type="match status" value="1"/>
</dbReference>
<dbReference type="GO" id="GO:0006310">
    <property type="term" value="P:DNA recombination"/>
    <property type="evidence" value="ECO:0007669"/>
    <property type="project" value="UniProtKB-UniRule"/>
</dbReference>
<dbReference type="STRING" id="1481914.JCM19241_3444"/>
<evidence type="ECO:0000256" key="9">
    <source>
        <dbReference type="ARBA" id="ARBA00022833"/>
    </source>
</evidence>
<comment type="cofactor">
    <cofactor evidence="1">
        <name>Mg(2+)</name>
        <dbReference type="ChEBI" id="CHEBI:18420"/>
    </cofactor>
</comment>
<dbReference type="PROSITE" id="PS50967">
    <property type="entry name" value="HRDC"/>
    <property type="match status" value="1"/>
</dbReference>
<keyword evidence="12" id="KW-0233">DNA recombination</keyword>
<name>A0A0B8QET5_9VIBR</name>
<gene>
    <name evidence="21" type="ORF">JCM19241_3444</name>
</gene>
<dbReference type="SMART" id="SM00490">
    <property type="entry name" value="HELICc"/>
    <property type="match status" value="1"/>
</dbReference>
<dbReference type="Gene3D" id="1.10.10.10">
    <property type="entry name" value="Winged helix-like DNA-binding domain superfamily/Winged helix DNA-binding domain"/>
    <property type="match status" value="1"/>
</dbReference>
<evidence type="ECO:0000256" key="17">
    <source>
        <dbReference type="SAM" id="MobiDB-lite"/>
    </source>
</evidence>
<evidence type="ECO:0000313" key="22">
    <source>
        <dbReference type="Proteomes" id="UP000031666"/>
    </source>
</evidence>
<keyword evidence="4" id="KW-0479">Metal-binding</keyword>
<dbReference type="SUPFAM" id="SSF52540">
    <property type="entry name" value="P-loop containing nucleoside triphosphate hydrolases"/>
    <property type="match status" value="2"/>
</dbReference>
<dbReference type="PROSITE" id="PS51194">
    <property type="entry name" value="HELICASE_CTER"/>
    <property type="match status" value="1"/>
</dbReference>
<dbReference type="Pfam" id="PF09382">
    <property type="entry name" value="RQC"/>
    <property type="match status" value="1"/>
</dbReference>
<keyword evidence="5" id="KW-0547">Nucleotide-binding</keyword>
<comment type="caution">
    <text evidence="21">The sequence shown here is derived from an EMBL/GenBank/DDBJ whole genome shotgun (WGS) entry which is preliminary data.</text>
</comment>
<evidence type="ECO:0000256" key="6">
    <source>
        <dbReference type="ARBA" id="ARBA00022763"/>
    </source>
</evidence>
<keyword evidence="8 21" id="KW-0347">Helicase</keyword>
<dbReference type="GO" id="GO:0009378">
    <property type="term" value="F:four-way junction helicase activity"/>
    <property type="evidence" value="ECO:0007669"/>
    <property type="project" value="TreeGrafter"/>
</dbReference>
<evidence type="ECO:0000256" key="16">
    <source>
        <dbReference type="NCBIfam" id="TIGR01389"/>
    </source>
</evidence>
<dbReference type="Pfam" id="PF00271">
    <property type="entry name" value="Helicase_C"/>
    <property type="match status" value="1"/>
</dbReference>
<dbReference type="Proteomes" id="UP000031666">
    <property type="component" value="Unassembled WGS sequence"/>
</dbReference>
<dbReference type="GO" id="GO:0003677">
    <property type="term" value="F:DNA binding"/>
    <property type="evidence" value="ECO:0007669"/>
    <property type="project" value="UniProtKB-KW"/>
</dbReference>
<dbReference type="InterPro" id="IPR004589">
    <property type="entry name" value="DNA_helicase_ATP-dep_RecQ"/>
</dbReference>
<dbReference type="GO" id="GO:0005524">
    <property type="term" value="F:ATP binding"/>
    <property type="evidence" value="ECO:0007669"/>
    <property type="project" value="UniProtKB-KW"/>
</dbReference>
<dbReference type="InterPro" id="IPR018982">
    <property type="entry name" value="RQC_domain"/>
</dbReference>
<accession>A0A0B8QET5</accession>
<dbReference type="GO" id="GO:0009432">
    <property type="term" value="P:SOS response"/>
    <property type="evidence" value="ECO:0007669"/>
    <property type="project" value="UniProtKB-UniRule"/>
</dbReference>
<dbReference type="FunFam" id="1.10.10.10:FF:000175">
    <property type="entry name" value="ATP-dependent DNA helicase RecQ"/>
    <property type="match status" value="1"/>
</dbReference>
<feature type="domain" description="Helicase ATP-binding" evidence="19">
    <location>
        <begin position="26"/>
        <end position="194"/>
    </location>
</feature>
<dbReference type="AlphaFoldDB" id="A0A0B8QET5"/>
<dbReference type="Pfam" id="PF00570">
    <property type="entry name" value="HRDC"/>
    <property type="match status" value="1"/>
</dbReference>
<keyword evidence="13" id="KW-0234">DNA repair</keyword>
<evidence type="ECO:0000256" key="11">
    <source>
        <dbReference type="ARBA" id="ARBA00023125"/>
    </source>
</evidence>
<dbReference type="Gene3D" id="3.40.50.300">
    <property type="entry name" value="P-loop containing nucleotide triphosphate hydrolases"/>
    <property type="match status" value="2"/>
</dbReference>